<dbReference type="SMART" id="SM00406">
    <property type="entry name" value="IGv"/>
    <property type="match status" value="1"/>
</dbReference>
<evidence type="ECO:0000256" key="4">
    <source>
        <dbReference type="SAM" id="SignalP"/>
    </source>
</evidence>
<evidence type="ECO:0000313" key="6">
    <source>
        <dbReference type="EMBL" id="GAB0199248.1"/>
    </source>
</evidence>
<keyword evidence="3" id="KW-1280">Immunoglobulin</keyword>
<sequence>MVAPGLGPWLLALSLAAGPAGLWAQLRLVETGGGLRAPGDSVHLSCRGSGFSFGNSVVLWYRQAPGSSLEWVSFIWTSGDLWAAVEGRDSASRDNSRSESSLSLRDLRPQDSARYFCAVRTETGNPAELYHKPCTSQGSSQTSQE</sequence>
<comment type="caution">
    <text evidence="6">The sequence shown here is derived from an EMBL/GenBank/DDBJ whole genome shotgun (WGS) entry which is preliminary data.</text>
</comment>
<dbReference type="SUPFAM" id="SSF48726">
    <property type="entry name" value="Immunoglobulin"/>
    <property type="match status" value="1"/>
</dbReference>
<dbReference type="InterPro" id="IPR007110">
    <property type="entry name" value="Ig-like_dom"/>
</dbReference>
<keyword evidence="7" id="KW-1185">Reference proteome</keyword>
<name>A0ABC9XNG6_GRUJA</name>
<dbReference type="Proteomes" id="UP001623348">
    <property type="component" value="Unassembled WGS sequence"/>
</dbReference>
<gene>
    <name evidence="6" type="ORF">GRJ2_002390200</name>
</gene>
<organism evidence="6 7">
    <name type="scientific">Grus japonensis</name>
    <name type="common">Japanese crane</name>
    <name type="synonym">Red-crowned crane</name>
    <dbReference type="NCBI Taxonomy" id="30415"/>
    <lineage>
        <taxon>Eukaryota</taxon>
        <taxon>Metazoa</taxon>
        <taxon>Chordata</taxon>
        <taxon>Craniata</taxon>
        <taxon>Vertebrata</taxon>
        <taxon>Euteleostomi</taxon>
        <taxon>Archelosauria</taxon>
        <taxon>Archosauria</taxon>
        <taxon>Dinosauria</taxon>
        <taxon>Saurischia</taxon>
        <taxon>Theropoda</taxon>
        <taxon>Coelurosauria</taxon>
        <taxon>Aves</taxon>
        <taxon>Neognathae</taxon>
        <taxon>Neoaves</taxon>
        <taxon>Gruiformes</taxon>
        <taxon>Gruidae</taxon>
        <taxon>Grus</taxon>
    </lineage>
</organism>
<proteinExistence type="predicted"/>
<reference evidence="6 7" key="1">
    <citation type="submission" date="2024-06" db="EMBL/GenBank/DDBJ databases">
        <title>The draft genome of Grus japonensis, version 3.</title>
        <authorList>
            <person name="Nabeshima K."/>
            <person name="Suzuki S."/>
            <person name="Onuma M."/>
        </authorList>
    </citation>
    <scope>NUCLEOTIDE SEQUENCE [LARGE SCALE GENOMIC DNA]</scope>
    <source>
        <strain evidence="6 7">451A</strain>
    </source>
</reference>
<evidence type="ECO:0000313" key="7">
    <source>
        <dbReference type="Proteomes" id="UP001623348"/>
    </source>
</evidence>
<dbReference type="InterPro" id="IPR013106">
    <property type="entry name" value="Ig_V-set"/>
</dbReference>
<dbReference type="GO" id="GO:0019814">
    <property type="term" value="C:immunoglobulin complex"/>
    <property type="evidence" value="ECO:0007669"/>
    <property type="project" value="UniProtKB-KW"/>
</dbReference>
<dbReference type="PANTHER" id="PTHR23266">
    <property type="entry name" value="IMMUNOGLOBULIN HEAVY CHAIN"/>
    <property type="match status" value="1"/>
</dbReference>
<dbReference type="InterPro" id="IPR036179">
    <property type="entry name" value="Ig-like_dom_sf"/>
</dbReference>
<evidence type="ECO:0000259" key="5">
    <source>
        <dbReference type="PROSITE" id="PS50835"/>
    </source>
</evidence>
<protein>
    <submittedName>
        <fullName evidence="6">Ig heavy chain Mem5-like</fullName>
    </submittedName>
</protein>
<evidence type="ECO:0000256" key="2">
    <source>
        <dbReference type="ARBA" id="ARBA00023130"/>
    </source>
</evidence>
<dbReference type="InterPro" id="IPR050199">
    <property type="entry name" value="IgHV"/>
</dbReference>
<dbReference type="Pfam" id="PF07686">
    <property type="entry name" value="V-set"/>
    <property type="match status" value="1"/>
</dbReference>
<dbReference type="GO" id="GO:0002250">
    <property type="term" value="P:adaptive immune response"/>
    <property type="evidence" value="ECO:0007669"/>
    <property type="project" value="UniProtKB-KW"/>
</dbReference>
<keyword evidence="2" id="KW-1064">Adaptive immunity</keyword>
<feature type="signal peptide" evidence="4">
    <location>
        <begin position="1"/>
        <end position="24"/>
    </location>
</feature>
<dbReference type="Gene3D" id="2.60.40.10">
    <property type="entry name" value="Immunoglobulins"/>
    <property type="match status" value="1"/>
</dbReference>
<dbReference type="AlphaFoldDB" id="A0ABC9XNG6"/>
<keyword evidence="4" id="KW-0732">Signal</keyword>
<dbReference type="PROSITE" id="PS50835">
    <property type="entry name" value="IG_LIKE"/>
    <property type="match status" value="1"/>
</dbReference>
<dbReference type="EMBL" id="BAAFJT010000022">
    <property type="protein sequence ID" value="GAB0199248.1"/>
    <property type="molecule type" value="Genomic_DNA"/>
</dbReference>
<dbReference type="InterPro" id="IPR013783">
    <property type="entry name" value="Ig-like_fold"/>
</dbReference>
<dbReference type="SMART" id="SM00409">
    <property type="entry name" value="IG"/>
    <property type="match status" value="1"/>
</dbReference>
<evidence type="ECO:0000256" key="3">
    <source>
        <dbReference type="ARBA" id="ARBA00043265"/>
    </source>
</evidence>
<keyword evidence="1" id="KW-0391">Immunity</keyword>
<feature type="domain" description="Ig-like" evidence="5">
    <location>
        <begin position="39"/>
        <end position="135"/>
    </location>
</feature>
<dbReference type="GO" id="GO:0005576">
    <property type="term" value="C:extracellular region"/>
    <property type="evidence" value="ECO:0007669"/>
    <property type="project" value="UniProtKB-ARBA"/>
</dbReference>
<evidence type="ECO:0000256" key="1">
    <source>
        <dbReference type="ARBA" id="ARBA00022859"/>
    </source>
</evidence>
<dbReference type="InterPro" id="IPR003599">
    <property type="entry name" value="Ig_sub"/>
</dbReference>
<accession>A0ABC9XNG6</accession>
<feature type="chain" id="PRO_5044849822" evidence="4">
    <location>
        <begin position="25"/>
        <end position="145"/>
    </location>
</feature>